<dbReference type="SUPFAM" id="SSF51905">
    <property type="entry name" value="FAD/NAD(P)-binding domain"/>
    <property type="match status" value="1"/>
</dbReference>
<evidence type="ECO:0000256" key="7">
    <source>
        <dbReference type="ARBA" id="ARBA00041900"/>
    </source>
</evidence>
<gene>
    <name evidence="12" type="primary">crtI</name>
    <name evidence="12" type="ORF">GIY09_11035</name>
</gene>
<dbReference type="PANTHER" id="PTHR43734">
    <property type="entry name" value="PHYTOENE DESATURASE"/>
    <property type="match status" value="1"/>
</dbReference>
<dbReference type="EMBL" id="WJQS01000013">
    <property type="protein sequence ID" value="MRI86378.1"/>
    <property type="molecule type" value="Genomic_DNA"/>
</dbReference>
<dbReference type="GO" id="GO:0016117">
    <property type="term" value="P:carotenoid biosynthetic process"/>
    <property type="evidence" value="ECO:0007669"/>
    <property type="project" value="UniProtKB-KW"/>
</dbReference>
<dbReference type="InterPro" id="IPR014105">
    <property type="entry name" value="Carotenoid/retinoid_OxRdtase"/>
</dbReference>
<feature type="domain" description="Amine oxidase" evidence="11">
    <location>
        <begin position="17"/>
        <end position="488"/>
    </location>
</feature>
<evidence type="ECO:0000256" key="5">
    <source>
        <dbReference type="ARBA" id="ARBA00038194"/>
    </source>
</evidence>
<keyword evidence="13" id="KW-1185">Reference proteome</keyword>
<dbReference type="Gene3D" id="3.50.50.60">
    <property type="entry name" value="FAD/NAD(P)-binding domain"/>
    <property type="match status" value="2"/>
</dbReference>
<evidence type="ECO:0000313" key="12">
    <source>
        <dbReference type="EMBL" id="MRI86378.1"/>
    </source>
</evidence>
<evidence type="ECO:0000256" key="1">
    <source>
        <dbReference type="ARBA" id="ARBA00001974"/>
    </source>
</evidence>
<accession>A0A6I2GPF0</accession>
<evidence type="ECO:0000256" key="9">
    <source>
        <dbReference type="ARBA" id="ARBA00048532"/>
    </source>
</evidence>
<proteinExistence type="inferred from homology"/>
<dbReference type="NCBIfam" id="TIGR02734">
    <property type="entry name" value="crtI_fam"/>
    <property type="match status" value="1"/>
</dbReference>
<comment type="pathway">
    <text evidence="4">Carotenoid biosynthesis; staphyloxanthin biosynthesis; staphyloxanthin from farnesyl diphosphate: step 3/5.</text>
</comment>
<dbReference type="Proteomes" id="UP000430975">
    <property type="component" value="Unassembled WGS sequence"/>
</dbReference>
<organism evidence="12 13">
    <name type="scientific">Fundicoccus ignavus</name>
    <dbReference type="NCBI Taxonomy" id="2664442"/>
    <lineage>
        <taxon>Bacteria</taxon>
        <taxon>Bacillati</taxon>
        <taxon>Bacillota</taxon>
        <taxon>Bacilli</taxon>
        <taxon>Lactobacillales</taxon>
        <taxon>Aerococcaceae</taxon>
        <taxon>Fundicoccus</taxon>
    </lineage>
</organism>
<dbReference type="RefSeq" id="WP_153864055.1">
    <property type="nucleotide sequence ID" value="NZ_WJQS01000013.1"/>
</dbReference>
<evidence type="ECO:0000256" key="4">
    <source>
        <dbReference type="ARBA" id="ARBA00037901"/>
    </source>
</evidence>
<evidence type="ECO:0000256" key="6">
    <source>
        <dbReference type="ARBA" id="ARBA00039159"/>
    </source>
</evidence>
<comment type="similarity">
    <text evidence="5">Belongs to the carotenoid/retinoid oxidoreductase family. CrtP subfamily.</text>
</comment>
<protein>
    <recommendedName>
        <fullName evidence="6">4,4'-diaponeurosporene oxygenase</fullName>
    </recommendedName>
    <alternativeName>
        <fullName evidence="7">4,4'-diaponeurosporene oxidase</fullName>
    </alternativeName>
    <alternativeName>
        <fullName evidence="8">Carotenoid oxidase</fullName>
    </alternativeName>
</protein>
<comment type="caution">
    <text evidence="12">The sequence shown here is derived from an EMBL/GenBank/DDBJ whole genome shotgun (WGS) entry which is preliminary data.</text>
</comment>
<evidence type="ECO:0000259" key="11">
    <source>
        <dbReference type="Pfam" id="PF01593"/>
    </source>
</evidence>
<reference evidence="12 13" key="1">
    <citation type="submission" date="2019-11" db="EMBL/GenBank/DDBJ databases">
        <title>Characterisation of Fundicoccus ignavus gen. nov. sp. nov., a novel genus of the family Aerococcaceae isolated from bulk tank milk.</title>
        <authorList>
            <person name="Siebert A."/>
            <person name="Huptas C."/>
            <person name="Wenning M."/>
            <person name="Scherer S."/>
            <person name="Doll E.V."/>
        </authorList>
    </citation>
    <scope>NUCLEOTIDE SEQUENCE [LARGE SCALE GENOMIC DNA]</scope>
    <source>
        <strain evidence="12 13">WS4759</strain>
    </source>
</reference>
<sequence length="505" mass="57242">MNQDNSLKKIAIIGGGLGGLSAAISLAQSGFKVSLYEKNAHLGGKLNRLEQDGFRFDLGPSILTMKPIFEKMFIRSGVKMDDYIETVEVKHQWRSFFSDNTVIDLFSDLNLMLESNSSLTEQDMQEYSDFLAYAKELYDLTLSGYFGEGLDTISEVIQYHGLLNSLKGYDLNSTMFEAIDKRITNPNFKDMLAYFIKYVGSSAYDAPAILNMMIYMQHAEGIWYVPGGMHHIADGIVRLGKELGVDFHVNSEVTGIKKEKNRIVSAVLADGTSIKADYFVSNMEVIPFSEKLLGETPKKLQQLEKEFEPASSGLVIHLGVRGEYPQLRHHNFFFSQDAKQNFQTIFHDHDLPVDPTIYLVNVNKTDPSQTVPGHENLKILPHIPYIPDKPFTPEDYKALEERVFDKLERMGLTDLRERIVTKDVWLPEDIEKTYYSHRGAIYGTVSNRKKNRGFKHPKTSSDYDNLYFVGGTVNPGPGMPMVTLSGQQVHDKIVATEQRIRTFKD</sequence>
<dbReference type="InterPro" id="IPR036188">
    <property type="entry name" value="FAD/NAD-bd_sf"/>
</dbReference>
<dbReference type="Pfam" id="PF01593">
    <property type="entry name" value="Amino_oxidase"/>
    <property type="match status" value="1"/>
</dbReference>
<comment type="catalytic activity">
    <reaction evidence="9">
        <text>all-trans-4,4'-diaponeurosporene + 2 AH2 + 2 O2 = 4,4'-diaponeurosporenal + 2 A + 3 H2O</text>
        <dbReference type="Rhea" id="RHEA:56104"/>
        <dbReference type="ChEBI" id="CHEBI:13193"/>
        <dbReference type="ChEBI" id="CHEBI:15377"/>
        <dbReference type="ChEBI" id="CHEBI:15379"/>
        <dbReference type="ChEBI" id="CHEBI:17499"/>
        <dbReference type="ChEBI" id="CHEBI:62743"/>
        <dbReference type="ChEBI" id="CHEBI:79065"/>
    </reaction>
</comment>
<dbReference type="GO" id="GO:0016491">
    <property type="term" value="F:oxidoreductase activity"/>
    <property type="evidence" value="ECO:0007669"/>
    <property type="project" value="UniProtKB-KW"/>
</dbReference>
<evidence type="ECO:0000256" key="2">
    <source>
        <dbReference type="ARBA" id="ARBA00022746"/>
    </source>
</evidence>
<name>A0A6I2GPF0_9LACT</name>
<comment type="cofactor">
    <cofactor evidence="1">
        <name>FAD</name>
        <dbReference type="ChEBI" id="CHEBI:57692"/>
    </cofactor>
</comment>
<evidence type="ECO:0000313" key="13">
    <source>
        <dbReference type="Proteomes" id="UP000430975"/>
    </source>
</evidence>
<evidence type="ECO:0000256" key="10">
    <source>
        <dbReference type="RuleBase" id="RU362075"/>
    </source>
</evidence>
<dbReference type="InterPro" id="IPR002937">
    <property type="entry name" value="Amino_oxidase"/>
</dbReference>
<evidence type="ECO:0000256" key="8">
    <source>
        <dbReference type="ARBA" id="ARBA00042619"/>
    </source>
</evidence>
<keyword evidence="3 10" id="KW-0560">Oxidoreductase</keyword>
<dbReference type="AlphaFoldDB" id="A0A6I2GPF0"/>
<dbReference type="PANTHER" id="PTHR43734:SF7">
    <property type="entry name" value="4,4'-DIAPONEUROSPORENE OXYGENASE"/>
    <property type="match status" value="1"/>
</dbReference>
<keyword evidence="2 10" id="KW-0125">Carotenoid biosynthesis</keyword>
<evidence type="ECO:0000256" key="3">
    <source>
        <dbReference type="ARBA" id="ARBA00023002"/>
    </source>
</evidence>